<name>A0A6A1VJ30_9ROSI</name>
<dbReference type="EMBL" id="RXIC02000023">
    <property type="protein sequence ID" value="KAB1212841.1"/>
    <property type="molecule type" value="Genomic_DNA"/>
</dbReference>
<evidence type="ECO:0000313" key="2">
    <source>
        <dbReference type="Proteomes" id="UP000516437"/>
    </source>
</evidence>
<dbReference type="OrthoDB" id="1906820at2759"/>
<keyword evidence="2" id="KW-1185">Reference proteome</keyword>
<evidence type="ECO:0000313" key="1">
    <source>
        <dbReference type="EMBL" id="KAB1212841.1"/>
    </source>
</evidence>
<comment type="caution">
    <text evidence="1">The sequence shown here is derived from an EMBL/GenBank/DDBJ whole genome shotgun (WGS) entry which is preliminary data.</text>
</comment>
<sequence length="108" mass="11395">MANLMEVADSIGGVSLLTDSSNGEKAQSSAAVSLHASNLSTVRMLYSIGIQVNFDVALRDTFAVGAAVLRDHYGRMLGACVKEISVEDSEEGEIGLPRLGWRRLGAVA</sequence>
<reference evidence="1 2" key="1">
    <citation type="journal article" date="2019" name="Plant Biotechnol. J.">
        <title>The red bayberry genome and genetic basis of sex determination.</title>
        <authorList>
            <person name="Jia H.M."/>
            <person name="Jia H.J."/>
            <person name="Cai Q.L."/>
            <person name="Wang Y."/>
            <person name="Zhao H.B."/>
            <person name="Yang W.F."/>
            <person name="Wang G.Y."/>
            <person name="Li Y.H."/>
            <person name="Zhan D.L."/>
            <person name="Shen Y.T."/>
            <person name="Niu Q.F."/>
            <person name="Chang L."/>
            <person name="Qiu J."/>
            <person name="Zhao L."/>
            <person name="Xie H.B."/>
            <person name="Fu W.Y."/>
            <person name="Jin J."/>
            <person name="Li X.W."/>
            <person name="Jiao Y."/>
            <person name="Zhou C.C."/>
            <person name="Tu T."/>
            <person name="Chai C.Y."/>
            <person name="Gao J.L."/>
            <person name="Fan L.J."/>
            <person name="van de Weg E."/>
            <person name="Wang J.Y."/>
            <person name="Gao Z.S."/>
        </authorList>
    </citation>
    <scope>NUCLEOTIDE SEQUENCE [LARGE SCALE GENOMIC DNA]</scope>
    <source>
        <tissue evidence="1">Leaves</tissue>
    </source>
</reference>
<organism evidence="1 2">
    <name type="scientific">Morella rubra</name>
    <name type="common">Chinese bayberry</name>
    <dbReference type="NCBI Taxonomy" id="262757"/>
    <lineage>
        <taxon>Eukaryota</taxon>
        <taxon>Viridiplantae</taxon>
        <taxon>Streptophyta</taxon>
        <taxon>Embryophyta</taxon>
        <taxon>Tracheophyta</taxon>
        <taxon>Spermatophyta</taxon>
        <taxon>Magnoliopsida</taxon>
        <taxon>eudicotyledons</taxon>
        <taxon>Gunneridae</taxon>
        <taxon>Pentapetalae</taxon>
        <taxon>rosids</taxon>
        <taxon>fabids</taxon>
        <taxon>Fagales</taxon>
        <taxon>Myricaceae</taxon>
        <taxon>Morella</taxon>
    </lineage>
</organism>
<accession>A0A6A1VJ30</accession>
<proteinExistence type="predicted"/>
<dbReference type="AlphaFoldDB" id="A0A6A1VJ30"/>
<dbReference type="Proteomes" id="UP000516437">
    <property type="component" value="Chromosome 5"/>
</dbReference>
<gene>
    <name evidence="1" type="ORF">CJ030_MR5G010141</name>
</gene>
<protein>
    <submittedName>
        <fullName evidence="1">Uncharacterized protein</fullName>
    </submittedName>
</protein>